<evidence type="ECO:0000313" key="2">
    <source>
        <dbReference type="EMBL" id="QBM90032.1"/>
    </source>
</evidence>
<sequence>MSNLESITVGDSTSMDSKSLQVKKEAASANDTSNSESLSSSEEALVSHLNCTSQGPEGVSHQSSDFMAAQSTMATDVDTDDDVAEIGSNMAFDRKFEEIIQASANEVKWDISMVKHGPSGSIELAHTTKETEEERQIRLADQRLLELVKDIYRLYCEAPSEDEKLRVVDFLGRVSTKAFLKVTESDTKQEKKG</sequence>
<dbReference type="STRING" id="2163413.A0A4P6XR51"/>
<protein>
    <submittedName>
        <fullName evidence="2">Uncharacterized protein</fullName>
    </submittedName>
</protein>
<keyword evidence="3" id="KW-1185">Reference proteome</keyword>
<evidence type="ECO:0000313" key="3">
    <source>
        <dbReference type="Proteomes" id="UP000292447"/>
    </source>
</evidence>
<dbReference type="Proteomes" id="UP000292447">
    <property type="component" value="Chromosome V"/>
</dbReference>
<gene>
    <name evidence="2" type="ORF">METSCH_E02710</name>
</gene>
<organism evidence="2 3">
    <name type="scientific">Metschnikowia aff. pulcherrima</name>
    <dbReference type="NCBI Taxonomy" id="2163413"/>
    <lineage>
        <taxon>Eukaryota</taxon>
        <taxon>Fungi</taxon>
        <taxon>Dikarya</taxon>
        <taxon>Ascomycota</taxon>
        <taxon>Saccharomycotina</taxon>
        <taxon>Pichiomycetes</taxon>
        <taxon>Metschnikowiaceae</taxon>
        <taxon>Metschnikowia</taxon>
    </lineage>
</organism>
<proteinExistence type="predicted"/>
<evidence type="ECO:0000256" key="1">
    <source>
        <dbReference type="SAM" id="MobiDB-lite"/>
    </source>
</evidence>
<dbReference type="AlphaFoldDB" id="A0A4P6XR51"/>
<feature type="region of interest" description="Disordered" evidence="1">
    <location>
        <begin position="1"/>
        <end position="63"/>
    </location>
</feature>
<feature type="compositionally biased region" description="Polar residues" evidence="1">
    <location>
        <begin position="1"/>
        <end position="20"/>
    </location>
</feature>
<name>A0A4P6XR51_9ASCO</name>
<feature type="compositionally biased region" description="Polar residues" evidence="1">
    <location>
        <begin position="50"/>
        <end position="63"/>
    </location>
</feature>
<feature type="compositionally biased region" description="Low complexity" evidence="1">
    <location>
        <begin position="33"/>
        <end position="49"/>
    </location>
</feature>
<dbReference type="EMBL" id="CP034460">
    <property type="protein sequence ID" value="QBM90032.1"/>
    <property type="molecule type" value="Genomic_DNA"/>
</dbReference>
<accession>A0A4P6XR51</accession>
<reference evidence="3" key="1">
    <citation type="submission" date="2019-03" db="EMBL/GenBank/DDBJ databases">
        <title>Snf2 controls pulcherriminic acid biosynthesis and connects pigmentation and antifungal activity of the yeast Metschnikowia pulcherrima.</title>
        <authorList>
            <person name="Gore-Lloyd D."/>
            <person name="Sumann I."/>
            <person name="Brachmann A.O."/>
            <person name="Schneeberger K."/>
            <person name="Ortiz-Merino R.A."/>
            <person name="Moreno-Beltran M."/>
            <person name="Schlaefli M."/>
            <person name="Kirner P."/>
            <person name="Santos Kron A."/>
            <person name="Wolfe K.H."/>
            <person name="Piel J."/>
            <person name="Ahrens C.H."/>
            <person name="Henk D."/>
            <person name="Freimoser F.M."/>
        </authorList>
    </citation>
    <scope>NUCLEOTIDE SEQUENCE [LARGE SCALE GENOMIC DNA]</scope>
    <source>
        <strain evidence="3">APC 1.2</strain>
    </source>
</reference>